<dbReference type="Proteomes" id="UP001060368">
    <property type="component" value="Chromosome"/>
</dbReference>
<evidence type="ECO:0000313" key="3">
    <source>
        <dbReference type="Proteomes" id="UP001060368"/>
    </source>
</evidence>
<evidence type="ECO:0000313" key="2">
    <source>
        <dbReference type="EMBL" id="UUX91672.1"/>
    </source>
</evidence>
<reference evidence="2" key="1">
    <citation type="submission" date="2022-04" db="EMBL/GenBank/DDBJ databases">
        <title>Complete genome of Methanoplanus endosymbiosus DSM 3599.</title>
        <authorList>
            <person name="Chen S.-C."/>
            <person name="You Y.-T."/>
            <person name="Zhou Y.-Z."/>
            <person name="Lai M.-C."/>
        </authorList>
    </citation>
    <scope>NUCLEOTIDE SEQUENCE</scope>
    <source>
        <strain evidence="2">DSM 3599</strain>
    </source>
</reference>
<dbReference type="GeneID" id="74308006"/>
<accession>A0A9E7PQJ5</accession>
<gene>
    <name evidence="2" type="ORF">L6E24_09850</name>
</gene>
<dbReference type="RefSeq" id="WP_257741826.1">
    <property type="nucleotide sequence ID" value="NZ_CP096115.1"/>
</dbReference>
<keyword evidence="1" id="KW-0472">Membrane</keyword>
<keyword evidence="1" id="KW-1133">Transmembrane helix</keyword>
<keyword evidence="1" id="KW-0812">Transmembrane</keyword>
<dbReference type="EMBL" id="CP096115">
    <property type="protein sequence ID" value="UUX91672.1"/>
    <property type="molecule type" value="Genomic_DNA"/>
</dbReference>
<evidence type="ECO:0000256" key="1">
    <source>
        <dbReference type="SAM" id="Phobius"/>
    </source>
</evidence>
<dbReference type="SUPFAM" id="SSF53756">
    <property type="entry name" value="UDP-Glycosyltransferase/glycogen phosphorylase"/>
    <property type="match status" value="1"/>
</dbReference>
<name>A0A9E7PQJ5_9EURY</name>
<feature type="transmembrane region" description="Helical" evidence="1">
    <location>
        <begin position="183"/>
        <end position="203"/>
    </location>
</feature>
<dbReference type="KEGG" id="mend:L6E24_09850"/>
<keyword evidence="3" id="KW-1185">Reference proteome</keyword>
<organism evidence="2 3">
    <name type="scientific">Methanoplanus endosymbiosus</name>
    <dbReference type="NCBI Taxonomy" id="33865"/>
    <lineage>
        <taxon>Archaea</taxon>
        <taxon>Methanobacteriati</taxon>
        <taxon>Methanobacteriota</taxon>
        <taxon>Stenosarchaea group</taxon>
        <taxon>Methanomicrobia</taxon>
        <taxon>Methanomicrobiales</taxon>
        <taxon>Methanomicrobiaceae</taxon>
        <taxon>Methanoplanus</taxon>
    </lineage>
</organism>
<protein>
    <submittedName>
        <fullName evidence="2">Uncharacterized protein</fullName>
    </submittedName>
</protein>
<proteinExistence type="predicted"/>
<sequence length="623" mass="73654">MKLKEKVIVIEQLDVFTSIFYYIFLNKEHPIAYYIHRSHVLDFLYANLHLISSRLEKKFIRLNFNDFLGSYCEIKEETGLYANDTLFGKNNMNIFLNSTLNFCGDARYSLAIKKELYNRYTEKRIKTFVFLKKIANKSDNIVFLPYDSENINNFLSEKNQLLHDPQIPIVYTYLLKFFGDIKIIGSLFIFPLMLFLLSCFFLFKGITFRKISKKKYTYAIDSYSYGIDWKRPYHEFFIYNRNDFNPAKILHVFRSSLTDKKTKNLFQRYHYPSTVWNQQKIPFQFFRSRILMGMFIKQLAGFCFNLIKTSKKTFLLIPCLAVIKITVESEIFYSNYQIHVFMSRDEYSSVHIVRTLVAWKNKSHSIGFMHGDYTIPGIETSTYLLFDKYAIYGTFYKNFNNSGFKSTHTEIIGAGIYGLDKTFFLSQKGYFPQIYKEIKKNYKILLIVGTYSGNNIDSCFTKQLLKKYYSEALMATDEFSDYLRIIKPASDELSDHELNEIIQGHERVIVDKDLWIYKLILVSDLTLVIGTTTVGLESLVAGKRVLYYDVYHYPENVYAKYSDLLVAFNYEHFYKNIRSVIKDDHYLDDNTLELIREEHGYLFDGQVVERFRIMCRSLVNGKE</sequence>
<dbReference type="AlphaFoldDB" id="A0A9E7PQJ5"/>